<dbReference type="GO" id="GO:0016787">
    <property type="term" value="F:hydrolase activity"/>
    <property type="evidence" value="ECO:0007669"/>
    <property type="project" value="UniProtKB-KW"/>
</dbReference>
<dbReference type="Gene3D" id="3.40.50.1000">
    <property type="entry name" value="HAD superfamily/HAD-like"/>
    <property type="match status" value="1"/>
</dbReference>
<keyword evidence="5" id="KW-1185">Reference proteome</keyword>
<evidence type="ECO:0000256" key="3">
    <source>
        <dbReference type="ARBA" id="ARBA00022842"/>
    </source>
</evidence>
<keyword evidence="2 4" id="KW-0378">Hydrolase</keyword>
<dbReference type="GO" id="GO:0046872">
    <property type="term" value="F:metal ion binding"/>
    <property type="evidence" value="ECO:0007669"/>
    <property type="project" value="UniProtKB-KW"/>
</dbReference>
<dbReference type="AlphaFoldDB" id="A0A0K8P8N8"/>
<dbReference type="PANTHER" id="PTHR43344:SF13">
    <property type="entry name" value="PHOSPHATASE RV3661-RELATED"/>
    <property type="match status" value="1"/>
</dbReference>
<accession>A0A0K8P8N8</accession>
<evidence type="ECO:0000313" key="5">
    <source>
        <dbReference type="Proteomes" id="UP000037660"/>
    </source>
</evidence>
<dbReference type="InterPro" id="IPR006385">
    <property type="entry name" value="HAD_hydro_SerB1"/>
</dbReference>
<dbReference type="NCBIfam" id="TIGR01490">
    <property type="entry name" value="HAD-SF-IB-hyp1"/>
    <property type="match status" value="1"/>
</dbReference>
<reference evidence="4 5" key="2">
    <citation type="journal article" date="2016" name="Science">
        <title>A bacterium that degrades and assimilates poly(ethylene terephthalate).</title>
        <authorList>
            <person name="Yoshida S."/>
            <person name="Hiraga K."/>
            <person name="Takehana T."/>
            <person name="Taniguchi I."/>
            <person name="Yamaji H."/>
            <person name="Maeda Y."/>
            <person name="Toyohara K."/>
            <person name="Miyamoto K."/>
            <person name="Kimura Y."/>
            <person name="Oda K."/>
        </authorList>
    </citation>
    <scope>NUCLEOTIDE SEQUENCE [LARGE SCALE GENOMIC DNA]</scope>
    <source>
        <strain evidence="5">NBRC 110686 / TISTR 2288 / 201-F6</strain>
    </source>
</reference>
<dbReference type="InterPro" id="IPR050582">
    <property type="entry name" value="HAD-like_SerB"/>
</dbReference>
<reference evidence="5" key="1">
    <citation type="submission" date="2015-07" db="EMBL/GenBank/DDBJ databases">
        <title>Discovery of a poly(ethylene terephthalate assimilation.</title>
        <authorList>
            <person name="Yoshida S."/>
            <person name="Hiraga K."/>
            <person name="Takehana T."/>
            <person name="Taniguchi I."/>
            <person name="Yamaji H."/>
            <person name="Maeda Y."/>
            <person name="Toyohara K."/>
            <person name="Miyamoto K."/>
            <person name="Kimura Y."/>
            <person name="Oda K."/>
        </authorList>
    </citation>
    <scope>NUCLEOTIDE SEQUENCE [LARGE SCALE GENOMIC DNA]</scope>
    <source>
        <strain evidence="5">NBRC 110686 / TISTR 2288 / 201-F6</strain>
    </source>
</reference>
<comment type="caution">
    <text evidence="4">The sequence shown here is derived from an EMBL/GenBank/DDBJ whole genome shotgun (WGS) entry which is preliminary data.</text>
</comment>
<dbReference type="InterPro" id="IPR023214">
    <property type="entry name" value="HAD_sf"/>
</dbReference>
<organism evidence="4 5">
    <name type="scientific">Piscinibacter sakaiensis</name>
    <name type="common">Ideonella sakaiensis</name>
    <dbReference type="NCBI Taxonomy" id="1547922"/>
    <lineage>
        <taxon>Bacteria</taxon>
        <taxon>Pseudomonadati</taxon>
        <taxon>Pseudomonadota</taxon>
        <taxon>Betaproteobacteria</taxon>
        <taxon>Burkholderiales</taxon>
        <taxon>Sphaerotilaceae</taxon>
        <taxon>Piscinibacter</taxon>
    </lineage>
</organism>
<dbReference type="SUPFAM" id="SSF56784">
    <property type="entry name" value="HAD-like"/>
    <property type="match status" value="1"/>
</dbReference>
<dbReference type="Gene3D" id="1.20.1440.100">
    <property type="entry name" value="SG protein - dephosphorylation function"/>
    <property type="match status" value="1"/>
</dbReference>
<dbReference type="NCBIfam" id="TIGR01488">
    <property type="entry name" value="HAD-SF-IB"/>
    <property type="match status" value="1"/>
</dbReference>
<keyword evidence="3" id="KW-0460">Magnesium</keyword>
<gene>
    <name evidence="4" type="ORF">ISF6_0426</name>
</gene>
<dbReference type="EC" id="3.1.3.3" evidence="4"/>
<proteinExistence type="predicted"/>
<dbReference type="PANTHER" id="PTHR43344">
    <property type="entry name" value="PHOSPHOSERINE PHOSPHATASE"/>
    <property type="match status" value="1"/>
</dbReference>
<evidence type="ECO:0000313" key="4">
    <source>
        <dbReference type="EMBL" id="GAP39007.1"/>
    </source>
</evidence>
<dbReference type="OrthoDB" id="9784466at2"/>
<keyword evidence="1" id="KW-0479">Metal-binding</keyword>
<dbReference type="InterPro" id="IPR036412">
    <property type="entry name" value="HAD-like_sf"/>
</dbReference>
<dbReference type="EMBL" id="BBYR01000116">
    <property type="protein sequence ID" value="GAP39007.1"/>
    <property type="molecule type" value="Genomic_DNA"/>
</dbReference>
<dbReference type="Proteomes" id="UP000037660">
    <property type="component" value="Unassembled WGS sequence"/>
</dbReference>
<sequence>MQLALFDLDHTLIPFDSGSVFTSFLIERGALPPAFAEDYLGWCRQYAAGQVDMVAMHRYTVGALAVHPPARLQAWLDEFAAGLPARIPQDAHALLRMHRDAGHACLLVTATSRLVSAPFAAALGFDAATELLATEPQRDAAGRLTGEIDGAPCFREHKVARVGAWLAARGQGWDTPARSWFYSDSMNDLPLLEQVSDPVAVNADPRLAALAAARGWPQRRIG</sequence>
<protein>
    <submittedName>
        <fullName evidence="4">Phosphoserine phosphatase</fullName>
        <ecNumber evidence="4">3.1.3.3</ecNumber>
    </submittedName>
</protein>
<dbReference type="RefSeq" id="WP_054022835.1">
    <property type="nucleotide sequence ID" value="NZ_BBYR01000116.1"/>
</dbReference>
<dbReference type="Pfam" id="PF12710">
    <property type="entry name" value="HAD"/>
    <property type="match status" value="1"/>
</dbReference>
<dbReference type="STRING" id="1547922.ISF6_0426"/>
<evidence type="ECO:0000256" key="2">
    <source>
        <dbReference type="ARBA" id="ARBA00022801"/>
    </source>
</evidence>
<name>A0A0K8P8N8_PISS1</name>
<evidence type="ECO:0000256" key="1">
    <source>
        <dbReference type="ARBA" id="ARBA00022723"/>
    </source>
</evidence>